<keyword evidence="3" id="KW-0274">FAD</keyword>
<sequence>MNLTTTAKPIVIIGAGIAGVHAAETLRNEGYEGRIVLVDRDTQLPYDRPPLSKEFILGELSEADISLRSNESLTALRIELKLGVEIVSIDAKKKIAISSDDEILEWEKLLLTTGSSLRKLQVKGSDLEGIHYLKTLSDAKAIRQKLDGIQQVAIVGAGFIGAELASSFKKQGKEVTILERMPLPLAHILGEEMGEYFLQLHQSEGVHVITEDAVVQFDGTTQVEKALTEKGRIIPCQAVIVGIGVIPNTFLSDKELHVDRGYIVNEFGETSLPNVYAAGDCAMWPYRGDNIHIEHWDHAVNHGKCVAKNLLGGEPISYTAIPYFWSDQYDHRIQYFGHTKNWDSAVLQGNMEDKQFTYFYLNESGVIDAALLVNQPKNALAVRRLIKQQQSVDSDLLSNPEVNLKNVHVQENEDKVSY</sequence>
<protein>
    <submittedName>
        <fullName evidence="7">Ferredoxin reductase</fullName>
    </submittedName>
</protein>
<organism evidence="7 8">
    <name type="scientific">Virgibacillus necropolis</name>
    <dbReference type="NCBI Taxonomy" id="163877"/>
    <lineage>
        <taxon>Bacteria</taxon>
        <taxon>Bacillati</taxon>
        <taxon>Bacillota</taxon>
        <taxon>Bacilli</taxon>
        <taxon>Bacillales</taxon>
        <taxon>Bacillaceae</taxon>
        <taxon>Virgibacillus</taxon>
    </lineage>
</organism>
<evidence type="ECO:0000256" key="4">
    <source>
        <dbReference type="ARBA" id="ARBA00023002"/>
    </source>
</evidence>
<evidence type="ECO:0000256" key="1">
    <source>
        <dbReference type="ARBA" id="ARBA00001974"/>
    </source>
</evidence>
<dbReference type="Gene3D" id="3.30.390.30">
    <property type="match status" value="1"/>
</dbReference>
<comment type="cofactor">
    <cofactor evidence="1">
        <name>FAD</name>
        <dbReference type="ChEBI" id="CHEBI:57692"/>
    </cofactor>
</comment>
<keyword evidence="4" id="KW-0560">Oxidoreductase</keyword>
<dbReference type="SUPFAM" id="SSF51905">
    <property type="entry name" value="FAD/NAD(P)-binding domain"/>
    <property type="match status" value="2"/>
</dbReference>
<dbReference type="GO" id="GO:0016651">
    <property type="term" value="F:oxidoreductase activity, acting on NAD(P)H"/>
    <property type="evidence" value="ECO:0007669"/>
    <property type="project" value="TreeGrafter"/>
</dbReference>
<gene>
    <name evidence="7" type="ORF">CFK40_07380</name>
</gene>
<evidence type="ECO:0000259" key="5">
    <source>
        <dbReference type="Pfam" id="PF07992"/>
    </source>
</evidence>
<feature type="domain" description="FAD/NAD(P)-binding" evidence="5">
    <location>
        <begin position="9"/>
        <end position="303"/>
    </location>
</feature>
<dbReference type="InterPro" id="IPR036188">
    <property type="entry name" value="FAD/NAD-bd_sf"/>
</dbReference>
<evidence type="ECO:0000259" key="6">
    <source>
        <dbReference type="Pfam" id="PF14759"/>
    </source>
</evidence>
<dbReference type="InterPro" id="IPR016156">
    <property type="entry name" value="FAD/NAD-linked_Rdtase_dimer_sf"/>
</dbReference>
<accession>A0A221MB42</accession>
<dbReference type="Pfam" id="PF14759">
    <property type="entry name" value="Reductase_C"/>
    <property type="match status" value="1"/>
</dbReference>
<evidence type="ECO:0000313" key="7">
    <source>
        <dbReference type="EMBL" id="ASN04847.1"/>
    </source>
</evidence>
<name>A0A221MB42_9BACI</name>
<dbReference type="PANTHER" id="PTHR43557:SF2">
    <property type="entry name" value="RIESKE DOMAIN-CONTAINING PROTEIN-RELATED"/>
    <property type="match status" value="1"/>
</dbReference>
<keyword evidence="2" id="KW-0285">Flavoprotein</keyword>
<dbReference type="PANTHER" id="PTHR43557">
    <property type="entry name" value="APOPTOSIS-INDUCING FACTOR 1"/>
    <property type="match status" value="1"/>
</dbReference>
<dbReference type="AlphaFoldDB" id="A0A221MB42"/>
<dbReference type="InterPro" id="IPR028202">
    <property type="entry name" value="Reductase_C"/>
</dbReference>
<evidence type="ECO:0000256" key="2">
    <source>
        <dbReference type="ARBA" id="ARBA00022630"/>
    </source>
</evidence>
<dbReference type="OrthoDB" id="9792592at2"/>
<dbReference type="Pfam" id="PF07992">
    <property type="entry name" value="Pyr_redox_2"/>
    <property type="match status" value="1"/>
</dbReference>
<dbReference type="KEGG" id="vne:CFK40_07380"/>
<dbReference type="GO" id="GO:0005737">
    <property type="term" value="C:cytoplasm"/>
    <property type="evidence" value="ECO:0007669"/>
    <property type="project" value="TreeGrafter"/>
</dbReference>
<dbReference type="PRINTS" id="PR00368">
    <property type="entry name" value="FADPNR"/>
</dbReference>
<dbReference type="InterPro" id="IPR023753">
    <property type="entry name" value="FAD/NAD-binding_dom"/>
</dbReference>
<feature type="domain" description="Reductase C-terminal" evidence="6">
    <location>
        <begin position="323"/>
        <end position="407"/>
    </location>
</feature>
<dbReference type="PRINTS" id="PR00411">
    <property type="entry name" value="PNDRDTASEI"/>
</dbReference>
<dbReference type="Proteomes" id="UP000204391">
    <property type="component" value="Chromosome"/>
</dbReference>
<proteinExistence type="predicted"/>
<dbReference type="SUPFAM" id="SSF55424">
    <property type="entry name" value="FAD/NAD-linked reductases, dimerisation (C-terminal) domain"/>
    <property type="match status" value="1"/>
</dbReference>
<evidence type="ECO:0000256" key="3">
    <source>
        <dbReference type="ARBA" id="ARBA00022827"/>
    </source>
</evidence>
<keyword evidence="8" id="KW-1185">Reference proteome</keyword>
<dbReference type="EMBL" id="CP022437">
    <property type="protein sequence ID" value="ASN04847.1"/>
    <property type="molecule type" value="Genomic_DNA"/>
</dbReference>
<reference evidence="7 8" key="1">
    <citation type="journal article" date="2003" name="Int. J. Syst. Evol. Microbiol.">
        <title>Virgibacillus carmonensis sp. nov., Virgibacillus necropolis sp. nov. and Virgibacillus picturae sp. nov., three novel species isolated from deteriorated mural paintings, transfer of the species of the genus salibacillus to Virgibacillus, as Virgibacillus marismortui comb. nov. and Virgibacillus salexigens comb. nov., and emended description of the genus Virgibacillus.</title>
        <authorList>
            <person name="Heyrman J."/>
            <person name="Logan N.A."/>
            <person name="Busse H.J."/>
            <person name="Balcaen A."/>
            <person name="Lebbe L."/>
            <person name="Rodriguez-Diaz M."/>
            <person name="Swings J."/>
            <person name="De Vos P."/>
        </authorList>
    </citation>
    <scope>NUCLEOTIDE SEQUENCE [LARGE SCALE GENOMIC DNA]</scope>
    <source>
        <strain evidence="7 8">LMG 19488</strain>
    </source>
</reference>
<dbReference type="Gene3D" id="3.50.50.60">
    <property type="entry name" value="FAD/NAD(P)-binding domain"/>
    <property type="match status" value="2"/>
</dbReference>
<evidence type="ECO:0000313" key="8">
    <source>
        <dbReference type="Proteomes" id="UP000204391"/>
    </source>
</evidence>
<dbReference type="InterPro" id="IPR050446">
    <property type="entry name" value="FAD-oxidoreductase/Apoptosis"/>
</dbReference>